<organism evidence="4">
    <name type="scientific">freshwater metagenome</name>
    <dbReference type="NCBI Taxonomy" id="449393"/>
    <lineage>
        <taxon>unclassified sequences</taxon>
        <taxon>metagenomes</taxon>
        <taxon>ecological metagenomes</taxon>
    </lineage>
</organism>
<gene>
    <name evidence="1" type="ORF">UFOPK2242_00054</name>
    <name evidence="2" type="ORF">UFOPK2925_00040</name>
    <name evidence="3" type="ORF">UFOPK2996_01031</name>
    <name evidence="4" type="ORF">UFOPK3317_00074</name>
    <name evidence="5" type="ORF">UFOPK3974_01255</name>
    <name evidence="6" type="ORF">UFOPK4071_01254</name>
</gene>
<dbReference type="EMBL" id="CAFBOR010000196">
    <property type="protein sequence ID" value="CAB4996665.1"/>
    <property type="molecule type" value="Genomic_DNA"/>
</dbReference>
<name>A0A6J7CD37_9ZZZZ</name>
<accession>A0A6J7CD37</accession>
<dbReference type="AlphaFoldDB" id="A0A6J7CD37"/>
<dbReference type="SUPFAM" id="SSF53335">
    <property type="entry name" value="S-adenosyl-L-methionine-dependent methyltransferases"/>
    <property type="match status" value="1"/>
</dbReference>
<reference evidence="4" key="1">
    <citation type="submission" date="2020-05" db="EMBL/GenBank/DDBJ databases">
        <authorList>
            <person name="Chiriac C."/>
            <person name="Salcher M."/>
            <person name="Ghai R."/>
            <person name="Kavagutti S V."/>
        </authorList>
    </citation>
    <scope>NUCLEOTIDE SEQUENCE</scope>
</reference>
<dbReference type="CDD" id="cd02440">
    <property type="entry name" value="AdoMet_MTases"/>
    <property type="match status" value="1"/>
</dbReference>
<evidence type="ECO:0000313" key="1">
    <source>
        <dbReference type="EMBL" id="CAB4644751.1"/>
    </source>
</evidence>
<evidence type="ECO:0000313" key="2">
    <source>
        <dbReference type="EMBL" id="CAB4767046.1"/>
    </source>
</evidence>
<dbReference type="InterPro" id="IPR029063">
    <property type="entry name" value="SAM-dependent_MTases_sf"/>
</dbReference>
<evidence type="ECO:0000313" key="4">
    <source>
        <dbReference type="EMBL" id="CAB4855660.1"/>
    </source>
</evidence>
<dbReference type="EMBL" id="CAFBLK010000007">
    <property type="protein sequence ID" value="CAB4855660.1"/>
    <property type="molecule type" value="Genomic_DNA"/>
</dbReference>
<dbReference type="Pfam" id="PF13578">
    <property type="entry name" value="Methyltransf_24"/>
    <property type="match status" value="1"/>
</dbReference>
<evidence type="ECO:0000313" key="3">
    <source>
        <dbReference type="EMBL" id="CAB4800257.1"/>
    </source>
</evidence>
<dbReference type="EMBL" id="CAEZZU010000002">
    <property type="protein sequence ID" value="CAB4767046.1"/>
    <property type="molecule type" value="Genomic_DNA"/>
</dbReference>
<evidence type="ECO:0000313" key="5">
    <source>
        <dbReference type="EMBL" id="CAB4996665.1"/>
    </source>
</evidence>
<dbReference type="Gene3D" id="3.40.50.150">
    <property type="entry name" value="Vaccinia Virus protein VP39"/>
    <property type="match status" value="1"/>
</dbReference>
<evidence type="ECO:0000313" key="6">
    <source>
        <dbReference type="EMBL" id="CAB5021465.1"/>
    </source>
</evidence>
<dbReference type="EMBL" id="CAEZWM010000002">
    <property type="protein sequence ID" value="CAB4644751.1"/>
    <property type="molecule type" value="Genomic_DNA"/>
</dbReference>
<dbReference type="EMBL" id="CAFBPF010000184">
    <property type="protein sequence ID" value="CAB5021465.1"/>
    <property type="molecule type" value="Genomic_DNA"/>
</dbReference>
<proteinExistence type="predicted"/>
<sequence>MTRWHESRARNTTYRAIIKARVEAEKKLGPTLTLRHLLGRLNRSNLSWLAAVYGSDKGAASHGYVDHYERYLTGLRSSARRVLEIGIYRGASLQMWRDFFPHAEVYGLDIKEIDVEGSRIHTLVGDQSDPELLARLAELGPWDLIIDDGSHKQSHVLATFAGLYDSVAPGGYYVIEDMHTSYWPNGYEGGPPGMDGTSVSLIRGLLDGVNRRYAMRDYPDAANALTPVDEVHLFEKIAFLRKPRA</sequence>
<protein>
    <submittedName>
        <fullName evidence="4">Unannotated protein</fullName>
    </submittedName>
</protein>
<dbReference type="EMBL" id="CAFAAH010000139">
    <property type="protein sequence ID" value="CAB4800257.1"/>
    <property type="molecule type" value="Genomic_DNA"/>
</dbReference>